<evidence type="ECO:0000313" key="2">
    <source>
        <dbReference type="EMBL" id="PJE62066.1"/>
    </source>
</evidence>
<dbReference type="InterPro" id="IPR039564">
    <property type="entry name" value="Peptidase_C39-like"/>
</dbReference>
<protein>
    <recommendedName>
        <fullName evidence="1">Peptidase C39-like domain-containing protein</fullName>
    </recommendedName>
</protein>
<name>A0A2M8KQ71_9BACT</name>
<evidence type="ECO:0000313" key="3">
    <source>
        <dbReference type="Proteomes" id="UP000230222"/>
    </source>
</evidence>
<feature type="domain" description="Peptidase C39-like" evidence="1">
    <location>
        <begin position="72"/>
        <end position="193"/>
    </location>
</feature>
<organism evidence="2 3">
    <name type="scientific">Candidatus Roizmanbacteria bacterium CG10_big_fil_rev_8_21_14_0_10_39_12</name>
    <dbReference type="NCBI Taxonomy" id="1974852"/>
    <lineage>
        <taxon>Bacteria</taxon>
        <taxon>Candidatus Roizmaniibacteriota</taxon>
    </lineage>
</organism>
<dbReference type="Proteomes" id="UP000230222">
    <property type="component" value="Unassembled WGS sequence"/>
</dbReference>
<dbReference type="EMBL" id="PFEC01000023">
    <property type="protein sequence ID" value="PJE62066.1"/>
    <property type="molecule type" value="Genomic_DNA"/>
</dbReference>
<evidence type="ECO:0000259" key="1">
    <source>
        <dbReference type="Pfam" id="PF13529"/>
    </source>
</evidence>
<gene>
    <name evidence="2" type="ORF">COU87_01270</name>
</gene>
<dbReference type="Pfam" id="PF13529">
    <property type="entry name" value="Peptidase_C39_2"/>
    <property type="match status" value="1"/>
</dbReference>
<accession>A0A2M8KQ71</accession>
<dbReference type="AlphaFoldDB" id="A0A2M8KQ71"/>
<sequence>MQIALSTQQKSLEQQRSAKTTFLEVTQNDEKKYEALLEEARRQITAFKSFVQTTGASIIPADSLGTGEGGWYLSQRDERWATSAMGNSNESVLGVGCLITSISMVMKHDGVGNFNPTNISSNSNYFVPGTAYMYTPSKFNGSWPNGKSYRNISYSEISSYLERNIPVISGVRGASHYVVLKKSDGGDFIMNDPIYGPDKKVSDYYSLSGPYGVFE</sequence>
<dbReference type="Gene3D" id="3.90.70.10">
    <property type="entry name" value="Cysteine proteinases"/>
    <property type="match status" value="1"/>
</dbReference>
<comment type="caution">
    <text evidence="2">The sequence shown here is derived from an EMBL/GenBank/DDBJ whole genome shotgun (WGS) entry which is preliminary data.</text>
</comment>
<reference evidence="3" key="1">
    <citation type="submission" date="2017-09" db="EMBL/GenBank/DDBJ databases">
        <title>Depth-based differentiation of microbial function through sediment-hosted aquifers and enrichment of novel symbionts in the deep terrestrial subsurface.</title>
        <authorList>
            <person name="Probst A.J."/>
            <person name="Ladd B."/>
            <person name="Jarett J.K."/>
            <person name="Geller-Mcgrath D.E."/>
            <person name="Sieber C.M.K."/>
            <person name="Emerson J.B."/>
            <person name="Anantharaman K."/>
            <person name="Thomas B.C."/>
            <person name="Malmstrom R."/>
            <person name="Stieglmeier M."/>
            <person name="Klingl A."/>
            <person name="Woyke T."/>
            <person name="Ryan C.M."/>
            <person name="Banfield J.F."/>
        </authorList>
    </citation>
    <scope>NUCLEOTIDE SEQUENCE [LARGE SCALE GENOMIC DNA]</scope>
</reference>
<proteinExistence type="predicted"/>